<dbReference type="InterPro" id="IPR009776">
    <property type="entry name" value="Spore_0_M"/>
</dbReference>
<dbReference type="Proteomes" id="UP000031563">
    <property type="component" value="Unassembled WGS sequence"/>
</dbReference>
<dbReference type="PANTHER" id="PTHR40053:SF1">
    <property type="entry name" value="SPORULATION-CONTROL PROTEIN SPO0M"/>
    <property type="match status" value="1"/>
</dbReference>
<protein>
    <submittedName>
        <fullName evidence="1">Sporulation control protein Spo0M</fullName>
    </submittedName>
</protein>
<dbReference type="Pfam" id="PF07070">
    <property type="entry name" value="Spo0M"/>
    <property type="match status" value="1"/>
</dbReference>
<proteinExistence type="predicted"/>
<keyword evidence="2" id="KW-1185">Reference proteome</keyword>
<dbReference type="EMBL" id="JWIR02000054">
    <property type="protein sequence ID" value="KKB37321.1"/>
    <property type="molecule type" value="Genomic_DNA"/>
</dbReference>
<gene>
    <name evidence="1" type="ORF">QY95_02872</name>
</gene>
<name>A0A0F5HLW6_BACTR</name>
<comment type="caution">
    <text evidence="1">The sequence shown here is derived from an EMBL/GenBank/DDBJ whole genome shotgun (WGS) entry which is preliminary data.</text>
</comment>
<sequence length="137" mass="15254">MWKEFLSSIGIGGAEVDTILAKKEWKQGEKAEGKVIIKGGPSEQPVESIILTLSHHYEQVNPDSDFSHRIQDLKELVLPIERNIQPEEEISIPFSIELDSNHPVTEGDHKTFLKTTAVIGQGLDPSDEDEVIILSQV</sequence>
<dbReference type="AlphaFoldDB" id="A0A0F5HLW6"/>
<accession>A0A0F5HVK6</accession>
<reference evidence="1" key="1">
    <citation type="submission" date="2015-02" db="EMBL/GenBank/DDBJ databases">
        <title>Genome Assembly of Bacillaceae bacterium MTCC 8252.</title>
        <authorList>
            <person name="Verma A."/>
            <person name="Khatri I."/>
            <person name="Mual P."/>
            <person name="Subramanian S."/>
            <person name="Krishnamurthi S."/>
        </authorList>
    </citation>
    <scope>NUCLEOTIDE SEQUENCE [LARGE SCALE GENOMIC DNA]</scope>
    <source>
        <strain evidence="1">MTCC 8252</strain>
    </source>
</reference>
<dbReference type="RefSeq" id="WP_052725912.1">
    <property type="nucleotide sequence ID" value="NZ_JWIR02000054.1"/>
</dbReference>
<evidence type="ECO:0000313" key="2">
    <source>
        <dbReference type="Proteomes" id="UP000031563"/>
    </source>
</evidence>
<evidence type="ECO:0000313" key="1">
    <source>
        <dbReference type="EMBL" id="KKB37321.1"/>
    </source>
</evidence>
<dbReference type="PANTHER" id="PTHR40053">
    <property type="entry name" value="SPORULATION-CONTROL PROTEIN SPO0M"/>
    <property type="match status" value="1"/>
</dbReference>
<dbReference type="OrthoDB" id="2402463at2"/>
<dbReference type="STRING" id="1221996.QY95_02872"/>
<accession>A0A0F5HLW6</accession>
<organism evidence="1 2">
    <name type="scientific">Bacillus thermotolerans</name>
    <name type="common">Quasibacillus thermotolerans</name>
    <dbReference type="NCBI Taxonomy" id="1221996"/>
    <lineage>
        <taxon>Bacteria</taxon>
        <taxon>Bacillati</taxon>
        <taxon>Bacillota</taxon>
        <taxon>Bacilli</taxon>
        <taxon>Bacillales</taxon>
        <taxon>Bacillaceae</taxon>
        <taxon>Bacillus</taxon>
    </lineage>
</organism>